<feature type="region of interest" description="Disordered" evidence="1">
    <location>
        <begin position="1"/>
        <end position="59"/>
    </location>
</feature>
<keyword evidence="3" id="KW-1185">Reference proteome</keyword>
<dbReference type="EMBL" id="JAWDJX010000022">
    <property type="protein sequence ID" value="KAK3052082.1"/>
    <property type="molecule type" value="Genomic_DNA"/>
</dbReference>
<evidence type="ECO:0000313" key="3">
    <source>
        <dbReference type="Proteomes" id="UP001271007"/>
    </source>
</evidence>
<evidence type="ECO:0000256" key="1">
    <source>
        <dbReference type="SAM" id="MobiDB-lite"/>
    </source>
</evidence>
<dbReference type="Proteomes" id="UP001271007">
    <property type="component" value="Unassembled WGS sequence"/>
</dbReference>
<proteinExistence type="predicted"/>
<name>A0AAJ0DDT5_9PEZI</name>
<feature type="compositionally biased region" description="Low complexity" evidence="1">
    <location>
        <begin position="16"/>
        <end position="39"/>
    </location>
</feature>
<sequence length="201" mass="21606">MALHANHTAFTPTEQPKPTTSPTKMSSYTSTSPTPSYRTTDSDPPRRCTPTLQPPRAPAPVVFSSCGGSHYVMPAALGAGLRIGARRAPRQPAPPQPAPPQATSQEQAPALLYPYYPEAARLVAFHRDGYNSNMRLLSADAREDIEAGFASESSSGVTSAISQSQSQRARKWPRFLSNTSANAFRDGSDVGEKIDMTADWA</sequence>
<reference evidence="2" key="1">
    <citation type="submission" date="2023-04" db="EMBL/GenBank/DDBJ databases">
        <title>Black Yeasts Isolated from many extreme environments.</title>
        <authorList>
            <person name="Coleine C."/>
            <person name="Stajich J.E."/>
            <person name="Selbmann L."/>
        </authorList>
    </citation>
    <scope>NUCLEOTIDE SEQUENCE</scope>
    <source>
        <strain evidence="2">CCFEE 5312</strain>
    </source>
</reference>
<feature type="region of interest" description="Disordered" evidence="1">
    <location>
        <begin position="149"/>
        <end position="174"/>
    </location>
</feature>
<protein>
    <submittedName>
        <fullName evidence="2">Uncharacterized protein</fullName>
    </submittedName>
</protein>
<accession>A0AAJ0DDT5</accession>
<dbReference type="AlphaFoldDB" id="A0AAJ0DDT5"/>
<gene>
    <name evidence="2" type="ORF">LTR09_006674</name>
</gene>
<feature type="compositionally biased region" description="Polar residues" evidence="1">
    <location>
        <begin position="151"/>
        <end position="161"/>
    </location>
</feature>
<evidence type="ECO:0000313" key="2">
    <source>
        <dbReference type="EMBL" id="KAK3052082.1"/>
    </source>
</evidence>
<organism evidence="2 3">
    <name type="scientific">Extremus antarcticus</name>
    <dbReference type="NCBI Taxonomy" id="702011"/>
    <lineage>
        <taxon>Eukaryota</taxon>
        <taxon>Fungi</taxon>
        <taxon>Dikarya</taxon>
        <taxon>Ascomycota</taxon>
        <taxon>Pezizomycotina</taxon>
        <taxon>Dothideomycetes</taxon>
        <taxon>Dothideomycetidae</taxon>
        <taxon>Mycosphaerellales</taxon>
        <taxon>Extremaceae</taxon>
        <taxon>Extremus</taxon>
    </lineage>
</organism>
<comment type="caution">
    <text evidence="2">The sequence shown here is derived from an EMBL/GenBank/DDBJ whole genome shotgun (WGS) entry which is preliminary data.</text>
</comment>